<dbReference type="SUPFAM" id="SSF48452">
    <property type="entry name" value="TPR-like"/>
    <property type="match status" value="1"/>
</dbReference>
<organism evidence="5 6">
    <name type="scientific">Sphingobium nicotianae</name>
    <dbReference type="NCBI Taxonomy" id="2782607"/>
    <lineage>
        <taxon>Bacteria</taxon>
        <taxon>Pseudomonadati</taxon>
        <taxon>Pseudomonadota</taxon>
        <taxon>Alphaproteobacteria</taxon>
        <taxon>Sphingomonadales</taxon>
        <taxon>Sphingomonadaceae</taxon>
        <taxon>Sphingobium</taxon>
    </lineage>
</organism>
<feature type="compositionally biased region" description="Basic and acidic residues" evidence="2">
    <location>
        <begin position="286"/>
        <end position="307"/>
    </location>
</feature>
<dbReference type="Gene3D" id="1.25.40.10">
    <property type="entry name" value="Tetratricopeptide repeat domain"/>
    <property type="match status" value="1"/>
</dbReference>
<evidence type="ECO:0000256" key="1">
    <source>
        <dbReference type="SAM" id="Coils"/>
    </source>
</evidence>
<reference evidence="5" key="1">
    <citation type="submission" date="2021-05" db="EMBL/GenBank/DDBJ databases">
        <title>Genome of Sphingobium sp. strain.</title>
        <authorList>
            <person name="Fan R."/>
        </authorList>
    </citation>
    <scope>NUCLEOTIDE SEQUENCE</scope>
    <source>
        <strain evidence="5">H33</strain>
    </source>
</reference>
<name>A0A9X1DD87_9SPHN</name>
<dbReference type="EMBL" id="JAHGAW010000008">
    <property type="protein sequence ID" value="MBT2188027.1"/>
    <property type="molecule type" value="Genomic_DNA"/>
</dbReference>
<evidence type="ECO:0000256" key="3">
    <source>
        <dbReference type="SAM" id="SignalP"/>
    </source>
</evidence>
<gene>
    <name evidence="5" type="ORF">KK488_13815</name>
</gene>
<evidence type="ECO:0000313" key="6">
    <source>
        <dbReference type="Proteomes" id="UP001138757"/>
    </source>
</evidence>
<sequence>MKRMRWILAPSLVALAMGQVVPSQARQAGEVVQATPSAAAVDSLNRNLASLSRNPQDVTALLGAGQAALDLGDIQAANGFFARANMVNPQLGKAKLGLAIVQIALKQATSAAENFDAAQALGEQPTGHLAERGLAYDLTGQQDKAQRDYMAALRANSADETARLRYAVSLGISGKIGDADRQLEQALATGDREAWRMRAFIYAMNGRMTDARKVTQSVMPKGLADALDPYMQRLPLLTPPQKAAAAYYGEFPTNVLKLAAPDPVREREVQVASAATDGGKRSRRPTSAERRAARGAEAQAREAEKAAAARAAAPRPAPAPPVATTLAAAAPIRAATPPPIRREAPPPATIAPPAASPVRQEAPRSSPPPQSASAPQRNYEAPTTVALAQSNVERAEPPPGQIQGPADPGTELVSAAPPRTSTPPAANPMPAPVRTEPAPGFSAAAQPIAAPPRSLADALSALSIPEQERQSAAVSADLRAVARIQEQRRKAAEAAAAKAKAEAEAKAKAEAAKKAEAERKAKLAANPSRSWVQIATGKDVDALAFDLRRLRRSYADAIGDQAGWTAEWGATRRLLIGPFKKVEDAKAVVAQITKSGGDAFLWQSDAGEEVAKIGGK</sequence>
<comment type="caution">
    <text evidence="5">The sequence shown here is derived from an EMBL/GenBank/DDBJ whole genome shotgun (WGS) entry which is preliminary data.</text>
</comment>
<feature type="domain" description="SPOR" evidence="4">
    <location>
        <begin position="524"/>
        <end position="605"/>
    </location>
</feature>
<proteinExistence type="predicted"/>
<accession>A0A9X1DD87</accession>
<feature type="coiled-coil region" evidence="1">
    <location>
        <begin position="482"/>
        <end position="526"/>
    </location>
</feature>
<keyword evidence="6" id="KW-1185">Reference proteome</keyword>
<dbReference type="GO" id="GO:0042834">
    <property type="term" value="F:peptidoglycan binding"/>
    <property type="evidence" value="ECO:0007669"/>
    <property type="project" value="InterPro"/>
</dbReference>
<keyword evidence="3" id="KW-0732">Signal</keyword>
<evidence type="ECO:0000313" key="5">
    <source>
        <dbReference type="EMBL" id="MBT2188027.1"/>
    </source>
</evidence>
<keyword evidence="1" id="KW-0175">Coiled coil</keyword>
<dbReference type="InterPro" id="IPR007730">
    <property type="entry name" value="SPOR-like_dom"/>
</dbReference>
<dbReference type="AlphaFoldDB" id="A0A9X1DD87"/>
<evidence type="ECO:0000259" key="4">
    <source>
        <dbReference type="PROSITE" id="PS51724"/>
    </source>
</evidence>
<feature type="compositionally biased region" description="Low complexity" evidence="2">
    <location>
        <begin position="414"/>
        <end position="424"/>
    </location>
</feature>
<dbReference type="PROSITE" id="PS51724">
    <property type="entry name" value="SPOR"/>
    <property type="match status" value="1"/>
</dbReference>
<feature type="chain" id="PRO_5040839463" evidence="3">
    <location>
        <begin position="26"/>
        <end position="616"/>
    </location>
</feature>
<feature type="region of interest" description="Disordered" evidence="2">
    <location>
        <begin position="270"/>
        <end position="321"/>
    </location>
</feature>
<feature type="signal peptide" evidence="3">
    <location>
        <begin position="1"/>
        <end position="25"/>
    </location>
</feature>
<evidence type="ECO:0000256" key="2">
    <source>
        <dbReference type="SAM" id="MobiDB-lite"/>
    </source>
</evidence>
<dbReference type="InterPro" id="IPR011990">
    <property type="entry name" value="TPR-like_helical_dom_sf"/>
</dbReference>
<dbReference type="Proteomes" id="UP001138757">
    <property type="component" value="Unassembled WGS sequence"/>
</dbReference>
<protein>
    <submittedName>
        <fullName evidence="5">SPOR domain-containing protein</fullName>
    </submittedName>
</protein>
<feature type="region of interest" description="Disordered" evidence="2">
    <location>
        <begin position="336"/>
        <end position="454"/>
    </location>
</feature>